<evidence type="ECO:0000256" key="4">
    <source>
        <dbReference type="ARBA" id="ARBA00023163"/>
    </source>
</evidence>
<dbReference type="AlphaFoldDB" id="A0A5S4F9L2"/>
<dbReference type="GO" id="GO:0046677">
    <property type="term" value="P:response to antibiotic"/>
    <property type="evidence" value="ECO:0007669"/>
    <property type="project" value="InterPro"/>
</dbReference>
<dbReference type="SUPFAM" id="SSF46689">
    <property type="entry name" value="Homeodomain-like"/>
    <property type="match status" value="1"/>
</dbReference>
<dbReference type="PANTHER" id="PTHR30055">
    <property type="entry name" value="HTH-TYPE TRANSCRIPTIONAL REGULATOR RUTR"/>
    <property type="match status" value="1"/>
</dbReference>
<evidence type="ECO:0000313" key="8">
    <source>
        <dbReference type="Proteomes" id="UP000309128"/>
    </source>
</evidence>
<dbReference type="Gene3D" id="1.10.357.10">
    <property type="entry name" value="Tetracycline Repressor, domain 2"/>
    <property type="match status" value="1"/>
</dbReference>
<proteinExistence type="predicted"/>
<sequence length="221" mass="24325">MPRDTLTREQIIQTAVEVLDAEGVEGLNMRRLGTRLGSAATAVYWHVKSKDELLVLAADEMWGEIELPDPAAVGWRQAAAVMARNLHAMVLRHPWLVTAMSTHTIYGPGKARHDDHLIGVYEAAGFTGRQVDWALNAVFVFALGQALGEASDAALRRRLRRTGGDEEERMRATAEWVAKVAAQFPRLRARLETPDGDGPDESFEFGLQTVLDGLEARLAGQ</sequence>
<dbReference type="PRINTS" id="PR00400">
    <property type="entry name" value="TETREPRESSOR"/>
</dbReference>
<dbReference type="InterPro" id="IPR003012">
    <property type="entry name" value="Tet_transcr_reg_TetR"/>
</dbReference>
<gene>
    <name evidence="7" type="ORF">ETD86_30220</name>
</gene>
<dbReference type="RefSeq" id="WP_138669772.1">
    <property type="nucleotide sequence ID" value="NZ_VCKY01000118.1"/>
</dbReference>
<dbReference type="GO" id="GO:0000976">
    <property type="term" value="F:transcription cis-regulatory region binding"/>
    <property type="evidence" value="ECO:0007669"/>
    <property type="project" value="TreeGrafter"/>
</dbReference>
<accession>A0A5S4F9L2</accession>
<evidence type="ECO:0000256" key="2">
    <source>
        <dbReference type="ARBA" id="ARBA00023015"/>
    </source>
</evidence>
<evidence type="ECO:0000313" key="7">
    <source>
        <dbReference type="EMBL" id="TMR13717.1"/>
    </source>
</evidence>
<evidence type="ECO:0000256" key="1">
    <source>
        <dbReference type="ARBA" id="ARBA00022491"/>
    </source>
</evidence>
<dbReference type="EMBL" id="VCKY01000118">
    <property type="protein sequence ID" value="TMR13717.1"/>
    <property type="molecule type" value="Genomic_DNA"/>
</dbReference>
<dbReference type="GO" id="GO:0045892">
    <property type="term" value="P:negative regulation of DNA-templated transcription"/>
    <property type="evidence" value="ECO:0007669"/>
    <property type="project" value="InterPro"/>
</dbReference>
<dbReference type="InterPro" id="IPR036271">
    <property type="entry name" value="Tet_transcr_reg_TetR-rel_C_sf"/>
</dbReference>
<name>A0A5S4F9L2_9ACTN</name>
<dbReference type="InterPro" id="IPR001647">
    <property type="entry name" value="HTH_TetR"/>
</dbReference>
<dbReference type="SUPFAM" id="SSF48498">
    <property type="entry name" value="Tetracyclin repressor-like, C-terminal domain"/>
    <property type="match status" value="1"/>
</dbReference>
<keyword evidence="1" id="KW-0678">Repressor</keyword>
<evidence type="ECO:0000259" key="6">
    <source>
        <dbReference type="PROSITE" id="PS50977"/>
    </source>
</evidence>
<dbReference type="Pfam" id="PF00440">
    <property type="entry name" value="TetR_N"/>
    <property type="match status" value="1"/>
</dbReference>
<dbReference type="PROSITE" id="PS50977">
    <property type="entry name" value="HTH_TETR_2"/>
    <property type="match status" value="1"/>
</dbReference>
<keyword evidence="4" id="KW-0804">Transcription</keyword>
<feature type="domain" description="HTH tetR-type" evidence="6">
    <location>
        <begin position="5"/>
        <end position="65"/>
    </location>
</feature>
<evidence type="ECO:0000256" key="5">
    <source>
        <dbReference type="PROSITE-ProRule" id="PRU00335"/>
    </source>
</evidence>
<reference evidence="7 8" key="1">
    <citation type="submission" date="2019-05" db="EMBL/GenBank/DDBJ databases">
        <title>Draft genome sequence of Nonomuraea turkmeniaca DSM 43926.</title>
        <authorList>
            <person name="Saricaoglu S."/>
            <person name="Isik K."/>
        </authorList>
    </citation>
    <scope>NUCLEOTIDE SEQUENCE [LARGE SCALE GENOMIC DNA]</scope>
    <source>
        <strain evidence="7 8">DSM 43926</strain>
    </source>
</reference>
<protein>
    <submittedName>
        <fullName evidence="7">TetR/AcrR family transcriptional regulator</fullName>
    </submittedName>
</protein>
<evidence type="ECO:0000256" key="3">
    <source>
        <dbReference type="ARBA" id="ARBA00023125"/>
    </source>
</evidence>
<keyword evidence="8" id="KW-1185">Reference proteome</keyword>
<dbReference type="OrthoDB" id="3818006at2"/>
<organism evidence="7 8">
    <name type="scientific">Nonomuraea turkmeniaca</name>
    <dbReference type="NCBI Taxonomy" id="103838"/>
    <lineage>
        <taxon>Bacteria</taxon>
        <taxon>Bacillati</taxon>
        <taxon>Actinomycetota</taxon>
        <taxon>Actinomycetes</taxon>
        <taxon>Streptosporangiales</taxon>
        <taxon>Streptosporangiaceae</taxon>
        <taxon>Nonomuraea</taxon>
    </lineage>
</organism>
<feature type="DNA-binding region" description="H-T-H motif" evidence="5">
    <location>
        <begin position="28"/>
        <end position="47"/>
    </location>
</feature>
<comment type="caution">
    <text evidence="7">The sequence shown here is derived from an EMBL/GenBank/DDBJ whole genome shotgun (WGS) entry which is preliminary data.</text>
</comment>
<dbReference type="Gene3D" id="1.10.10.60">
    <property type="entry name" value="Homeodomain-like"/>
    <property type="match status" value="1"/>
</dbReference>
<keyword evidence="3 5" id="KW-0238">DNA-binding</keyword>
<dbReference type="InterPro" id="IPR050109">
    <property type="entry name" value="HTH-type_TetR-like_transc_reg"/>
</dbReference>
<keyword evidence="2" id="KW-0805">Transcription regulation</keyword>
<dbReference type="InterPro" id="IPR009057">
    <property type="entry name" value="Homeodomain-like_sf"/>
</dbReference>
<dbReference type="Proteomes" id="UP000309128">
    <property type="component" value="Unassembled WGS sequence"/>
</dbReference>
<dbReference type="PANTHER" id="PTHR30055:SF151">
    <property type="entry name" value="TRANSCRIPTIONAL REGULATORY PROTEIN"/>
    <property type="match status" value="1"/>
</dbReference>
<dbReference type="Pfam" id="PF02909">
    <property type="entry name" value="TetR_C_1"/>
    <property type="match status" value="1"/>
</dbReference>
<dbReference type="InterPro" id="IPR004111">
    <property type="entry name" value="Repressor_TetR_C"/>
</dbReference>
<dbReference type="GO" id="GO:0003700">
    <property type="term" value="F:DNA-binding transcription factor activity"/>
    <property type="evidence" value="ECO:0007669"/>
    <property type="project" value="TreeGrafter"/>
</dbReference>